<dbReference type="OrthoDB" id="7502553at2"/>
<proteinExistence type="predicted"/>
<dbReference type="STRING" id="1196353.SAMN05444921_106147"/>
<evidence type="ECO:0000313" key="2">
    <source>
        <dbReference type="Proteomes" id="UP000199063"/>
    </source>
</evidence>
<dbReference type="AlphaFoldDB" id="A0A1G9S3P7"/>
<dbReference type="SUPFAM" id="SSF53254">
    <property type="entry name" value="Phosphoglycerate mutase-like"/>
    <property type="match status" value="1"/>
</dbReference>
<gene>
    <name evidence="1" type="ORF">SAMN05444921_106147</name>
</gene>
<sequence>MTVRLTLLCAAAGDGTRGTRSAVFGDGPPSERVLREAGAARAALPSYVPSLRAPSARCATVAAALGLEPAVEPVLRDIDYGAWRGRTVEEVAAADPDGFTAWLRDPDGTPHGGESVRRLCRRTADWLDGLPPDTGQVLVIAEAAAVRALLVHALSAPARAFWRLDAPALCTISYPARDGRWAVRPGRLPVYCRPGPGAWGVSGVADVSAVVRHVGAARATEARSAARRRMVSGVRARTDRDDVNAAG</sequence>
<dbReference type="Pfam" id="PF00300">
    <property type="entry name" value="His_Phos_1"/>
    <property type="match status" value="1"/>
</dbReference>
<dbReference type="Gene3D" id="3.40.50.1240">
    <property type="entry name" value="Phosphoglycerate mutase-like"/>
    <property type="match status" value="1"/>
</dbReference>
<dbReference type="InterPro" id="IPR013078">
    <property type="entry name" value="His_Pase_superF_clade-1"/>
</dbReference>
<evidence type="ECO:0000313" key="1">
    <source>
        <dbReference type="EMBL" id="SDM29900.1"/>
    </source>
</evidence>
<accession>A0A1G9S3P7</accession>
<keyword evidence="2" id="KW-1185">Reference proteome</keyword>
<dbReference type="Proteomes" id="UP000199063">
    <property type="component" value="Unassembled WGS sequence"/>
</dbReference>
<dbReference type="GeneID" id="40829591"/>
<dbReference type="RefSeq" id="WP_093653790.1">
    <property type="nucleotide sequence ID" value="NZ_FNHI01000006.1"/>
</dbReference>
<reference evidence="2" key="1">
    <citation type="submission" date="2016-10" db="EMBL/GenBank/DDBJ databases">
        <authorList>
            <person name="Varghese N."/>
            <person name="Submissions S."/>
        </authorList>
    </citation>
    <scope>NUCLEOTIDE SEQUENCE [LARGE SCALE GENOMIC DNA]</scope>
    <source>
        <strain evidence="2">CGMCC 4.7042</strain>
    </source>
</reference>
<dbReference type="InterPro" id="IPR029033">
    <property type="entry name" value="His_PPase_superfam"/>
</dbReference>
<dbReference type="EMBL" id="FNHI01000006">
    <property type="protein sequence ID" value="SDM29900.1"/>
    <property type="molecule type" value="Genomic_DNA"/>
</dbReference>
<protein>
    <submittedName>
        <fullName evidence="1">Broad specificity phosphatase PhoE</fullName>
    </submittedName>
</protein>
<name>A0A1G9S3P7_9ACTN</name>
<organism evidence="1 2">
    <name type="scientific">Streptomyces wuyuanensis</name>
    <dbReference type="NCBI Taxonomy" id="1196353"/>
    <lineage>
        <taxon>Bacteria</taxon>
        <taxon>Bacillati</taxon>
        <taxon>Actinomycetota</taxon>
        <taxon>Actinomycetes</taxon>
        <taxon>Kitasatosporales</taxon>
        <taxon>Streptomycetaceae</taxon>
        <taxon>Streptomyces</taxon>
    </lineage>
</organism>